<dbReference type="EMBL" id="LR861850">
    <property type="protein sequence ID" value="CAD1807104.1"/>
    <property type="molecule type" value="Genomic_DNA"/>
</dbReference>
<evidence type="ECO:0000256" key="13">
    <source>
        <dbReference type="SAM" id="MobiDB-lite"/>
    </source>
</evidence>
<comment type="similarity">
    <text evidence="2">Belongs to the papillomaviridae E8^E2C protein family.</text>
</comment>
<gene>
    <name evidence="12 16" type="primary">E2</name>
</gene>
<evidence type="ECO:0000256" key="11">
    <source>
        <dbReference type="ARBA" id="ARBA00023163"/>
    </source>
</evidence>
<dbReference type="InterPro" id="IPR001866">
    <property type="entry name" value="PPV_E2_N"/>
</dbReference>
<evidence type="ECO:0000256" key="4">
    <source>
        <dbReference type="ARBA" id="ARBA00022518"/>
    </source>
</evidence>
<evidence type="ECO:0000256" key="5">
    <source>
        <dbReference type="ARBA" id="ARBA00022553"/>
    </source>
</evidence>
<keyword evidence="10 12" id="KW-0010">Activator</keyword>
<name>A0A0N7I703_HPV54</name>
<evidence type="ECO:0000256" key="6">
    <source>
        <dbReference type="ARBA" id="ARBA00022562"/>
    </source>
</evidence>
<dbReference type="EMBL" id="LR862001">
    <property type="protein sequence ID" value="CAD1814023.1"/>
    <property type="molecule type" value="Genomic_DNA"/>
</dbReference>
<dbReference type="Gene3D" id="2.170.200.10">
    <property type="entry name" value="Papillomavirus E2 early protein domain"/>
    <property type="match status" value="1"/>
</dbReference>
<feature type="region of interest" description="DNA-binding domain" evidence="12">
    <location>
        <begin position="286"/>
        <end position="367"/>
    </location>
</feature>
<comment type="PTM">
    <text evidence="12">Phosphorylated.</text>
</comment>
<dbReference type="EMBL" id="KF436892">
    <property type="protein sequence ID" value="ALJ33046.1"/>
    <property type="molecule type" value="Genomic_DNA"/>
</dbReference>
<comment type="PTM">
    <text evidence="12">Sumoylation plays a regulatory role in E2 transcriptional activity.</text>
</comment>
<dbReference type="InterPro" id="IPR012677">
    <property type="entry name" value="Nucleotide-bd_a/b_plait_sf"/>
</dbReference>
<comment type="function">
    <text evidence="12">Plays a role in the initiation of viral DNA replication. A dimer of E2 interacts with a dimer of E1 in order to improve specificity of E1 DNA binding activity. Once the complex recognizes and binds DNA at specific sites, the E2 dimer is removed from DNA. E2 also regulates viral transcription through binding to the E2RE response element (5'-ACCNNNNNNGGT-3') present in multiple copies in the regulatory regions of the viral genome. Activates or represses transcription depending on E2RE's position with regards to proximal promoter elements including the TATA-box. Repression occurs by sterically hindering the assembly of the transcription initiation complex.</text>
</comment>
<comment type="caution">
    <text evidence="12">Lacks conserved residue(s) required for the propagation of feature annotation.</text>
</comment>
<dbReference type="InterPro" id="IPR036050">
    <property type="entry name" value="Regulatory_protein_E2_N"/>
</dbReference>
<organismHost>
    <name type="scientific">Homo sapiens</name>
    <name type="common">Human</name>
    <dbReference type="NCBI Taxonomy" id="9606"/>
</organismHost>
<feature type="cross-link" description="Glycyl lysine isopeptide (Lys-Gly) (interchain with G-Cter in SUMO)" evidence="12">
    <location>
        <position position="293"/>
    </location>
</feature>
<dbReference type="SUPFAM" id="SSF51332">
    <property type="entry name" value="E2 regulatory, transactivation domain"/>
    <property type="match status" value="1"/>
</dbReference>
<dbReference type="InterPro" id="IPR042503">
    <property type="entry name" value="Regulatory_protein_E2_N_1"/>
</dbReference>
<sequence>METLATRLDVCQERLLDLYEKDSNKLEDQIEHWKCIRLECALQYKAREMGYKVLQHQALPALAVSKGKGHKAIELQLALETLQKTVYSTEPWTLQDTCLERWNAPPTGCLKRRGQTVDVIFDGHQDNTMQYVMWGYIYYQNCDGEGWTKVCSNIDAMGIYYMDAEHKVYYVDFKKEASKYGEYGQWEVRMGSSIIFSPASVSSTEEALSISSTGTAEHTRPANSTPRTDNSTKAIPCTPPPRKRARVYSTDQQPHSTSDPVGCDNDRHISDDNNKNQGRHTSSGDTTPIVHFKGEPNTLKCFRQRIQKYKHLFELASSTWHWACVPGTTKNRGIVTLTYSSVEQRQQFLLTVRIPPSISMSLGVMSL</sequence>
<evidence type="ECO:0000313" key="18">
    <source>
        <dbReference type="EMBL" id="CAD1807778.1"/>
    </source>
</evidence>
<organism evidence="16 20">
    <name type="scientific">Human papillomavirus type 54</name>
    <dbReference type="NCBI Taxonomy" id="1671798"/>
    <lineage>
        <taxon>Viruses</taxon>
        <taxon>Monodnaviria</taxon>
        <taxon>Shotokuvirae</taxon>
        <taxon>Cossaviricota</taxon>
        <taxon>Papovaviricetes</taxon>
        <taxon>Zurhausenvirales</taxon>
        <taxon>Papillomaviridae</taxon>
        <taxon>Firstpapillomavirinae</taxon>
        <taxon>Alphapapillomavirus</taxon>
        <taxon>Alphapapillomavirus 13</taxon>
    </lineage>
</organism>
<dbReference type="InterPro" id="IPR042504">
    <property type="entry name" value="Regulatory_protein_E2_N_2"/>
</dbReference>
<dbReference type="GO" id="GO:0006351">
    <property type="term" value="P:DNA-templated transcription"/>
    <property type="evidence" value="ECO:0007669"/>
    <property type="project" value="UniProtKB-UniRule"/>
</dbReference>
<dbReference type="GO" id="GO:0006260">
    <property type="term" value="P:DNA replication"/>
    <property type="evidence" value="ECO:0007669"/>
    <property type="project" value="UniProtKB-KW"/>
</dbReference>
<dbReference type="Gene3D" id="1.10.287.30">
    <property type="entry name" value="E2 (early) protein, N terminal domain, subdomain 1"/>
    <property type="match status" value="1"/>
</dbReference>
<evidence type="ECO:0000256" key="12">
    <source>
        <dbReference type="HAMAP-Rule" id="MF_04001"/>
    </source>
</evidence>
<keyword evidence="5 12" id="KW-0597">Phosphoprotein</keyword>
<keyword evidence="6 12" id="KW-1048">Host nucleus</keyword>
<proteinExistence type="inferred from homology"/>
<evidence type="ECO:0000259" key="15">
    <source>
        <dbReference type="Pfam" id="PF00511"/>
    </source>
</evidence>
<comment type="similarity">
    <text evidence="12">Belongs to the papillomaviridae E2 protein family.</text>
</comment>
<feature type="domain" description="Papillomavirus E2 N-terminal" evidence="14">
    <location>
        <begin position="1"/>
        <end position="198"/>
    </location>
</feature>
<dbReference type="GO" id="GO:0042025">
    <property type="term" value="C:host cell nucleus"/>
    <property type="evidence" value="ECO:0007669"/>
    <property type="project" value="UniProtKB-SubCell"/>
</dbReference>
<reference evidence="17" key="2">
    <citation type="submission" date="2020-07" db="EMBL/GenBank/DDBJ databases">
        <authorList>
            <person name="Wienecke-Baldacchino K A."/>
        </authorList>
    </citation>
    <scope>NUCLEOTIDE SEQUENCE</scope>
    <source>
        <strain evidence="18">LNS0630100_HPV54</strain>
        <strain evidence="17">LNS2636557_HPV54</strain>
        <strain evidence="19">LNS6974147_HPV54</strain>
    </source>
</reference>
<evidence type="ECO:0000313" key="16">
    <source>
        <dbReference type="EMBL" id="ALJ33046.1"/>
    </source>
</evidence>
<comment type="subcellular location">
    <subcellularLocation>
        <location evidence="1 12">Host nucleus</location>
    </subcellularLocation>
</comment>
<dbReference type="Gene3D" id="3.30.70.330">
    <property type="match status" value="1"/>
</dbReference>
<dbReference type="SUPFAM" id="SSF54957">
    <property type="entry name" value="Viral DNA-binding domain"/>
    <property type="match status" value="1"/>
</dbReference>
<dbReference type="Pfam" id="PF00511">
    <property type="entry name" value="PPV_E2_C"/>
    <property type="match status" value="1"/>
</dbReference>
<dbReference type="GO" id="GO:0006275">
    <property type="term" value="P:regulation of DNA replication"/>
    <property type="evidence" value="ECO:0007669"/>
    <property type="project" value="UniProtKB-UniRule"/>
</dbReference>
<protein>
    <recommendedName>
        <fullName evidence="12">Regulatory protein E2</fullName>
    </recommendedName>
</protein>
<keyword evidence="3 12" id="KW-0678">Repressor</keyword>
<feature type="compositionally biased region" description="Polar residues" evidence="13">
    <location>
        <begin position="249"/>
        <end position="259"/>
    </location>
</feature>
<dbReference type="HAMAP" id="MF_04001">
    <property type="entry name" value="PPV_E2"/>
    <property type="match status" value="1"/>
</dbReference>
<evidence type="ECO:0000313" key="17">
    <source>
        <dbReference type="EMBL" id="CAD1807104.1"/>
    </source>
</evidence>
<evidence type="ECO:0000256" key="8">
    <source>
        <dbReference type="ARBA" id="ARBA00023015"/>
    </source>
</evidence>
<dbReference type="EMBL" id="LR861943">
    <property type="protein sequence ID" value="CAD1807778.1"/>
    <property type="molecule type" value="Genomic_DNA"/>
</dbReference>
<keyword evidence="12" id="KW-0832">Ubl conjugation</keyword>
<keyword evidence="12" id="KW-1017">Isopeptide bond</keyword>
<evidence type="ECO:0000256" key="3">
    <source>
        <dbReference type="ARBA" id="ARBA00022491"/>
    </source>
</evidence>
<comment type="subunit">
    <text evidence="12">Binds DNA as homodimer. Interacts with protein E1; this interaction greatly increases E1 DNA-binding activity. Interacts with protein L1; this interaction enhances E2-dependent replication and transcription activation. Interacts with protein L2; this interaction inhibits E2 transcriptional activity but not DNA replication function E2. Interacts with protein E7; this interaction inhibits E7 oncogenic activity. Interacts with host TAF1; this interaction modulates E2-dependent transcriptional regulation. Interacts with host BRD4; this interaction mediates E2 transcriptional activation function. Additionally, the interaction with host BRD4 on mitotic chromosomes mediates tethering of the viral genome. Interacts with host TOPBP1; this interaction is required for optimal viral DNA replication.</text>
</comment>
<keyword evidence="8 12" id="KW-0805">Transcription regulation</keyword>
<evidence type="ECO:0000256" key="2">
    <source>
        <dbReference type="ARBA" id="ARBA00007794"/>
    </source>
</evidence>
<evidence type="ECO:0000313" key="19">
    <source>
        <dbReference type="EMBL" id="CAD1814023.1"/>
    </source>
</evidence>
<evidence type="ECO:0000256" key="7">
    <source>
        <dbReference type="ARBA" id="ARBA00022705"/>
    </source>
</evidence>
<evidence type="ECO:0000256" key="1">
    <source>
        <dbReference type="ARBA" id="ARBA00004147"/>
    </source>
</evidence>
<feature type="compositionally biased region" description="Polar residues" evidence="13">
    <location>
        <begin position="275"/>
        <end position="286"/>
    </location>
</feature>
<accession>A0A0N7I703</accession>
<evidence type="ECO:0000256" key="9">
    <source>
        <dbReference type="ARBA" id="ARBA00023125"/>
    </source>
</evidence>
<dbReference type="InterPro" id="IPR000427">
    <property type="entry name" value="Papillomavirus_E2_C"/>
</dbReference>
<keyword evidence="7 12" id="KW-0235">DNA replication</keyword>
<evidence type="ECO:0000259" key="14">
    <source>
        <dbReference type="Pfam" id="PF00508"/>
    </source>
</evidence>
<evidence type="ECO:0000256" key="10">
    <source>
        <dbReference type="ARBA" id="ARBA00023159"/>
    </source>
</evidence>
<dbReference type="Pfam" id="PF00508">
    <property type="entry name" value="PPV_E2_N"/>
    <property type="match status" value="1"/>
</dbReference>
<feature type="domain" description="Papillomavirus E2 C-terminal" evidence="15">
    <location>
        <begin position="288"/>
        <end position="363"/>
    </location>
</feature>
<feature type="compositionally biased region" description="Basic and acidic residues" evidence="13">
    <location>
        <begin position="264"/>
        <end position="274"/>
    </location>
</feature>
<dbReference type="GO" id="GO:0003677">
    <property type="term" value="F:DNA binding"/>
    <property type="evidence" value="ECO:0007669"/>
    <property type="project" value="UniProtKB-UniRule"/>
</dbReference>
<dbReference type="InterPro" id="IPR033668">
    <property type="entry name" value="Reg_prot_E2"/>
</dbReference>
<keyword evidence="11 12" id="KW-0804">Transcription</keyword>
<dbReference type="InterPro" id="IPR035975">
    <property type="entry name" value="E2/EBNA1_C_sf"/>
</dbReference>
<dbReference type="GO" id="GO:0003700">
    <property type="term" value="F:DNA-binding transcription factor activity"/>
    <property type="evidence" value="ECO:0007669"/>
    <property type="project" value="UniProtKB-UniRule"/>
</dbReference>
<dbReference type="GO" id="GO:0039693">
    <property type="term" value="P:viral DNA genome replication"/>
    <property type="evidence" value="ECO:0007669"/>
    <property type="project" value="UniProtKB-UniRule"/>
</dbReference>
<feature type="region of interest" description="Disordered" evidence="13">
    <location>
        <begin position="207"/>
        <end position="291"/>
    </location>
</feature>
<evidence type="ECO:0000313" key="20">
    <source>
        <dbReference type="Proteomes" id="UP000104990"/>
    </source>
</evidence>
<keyword evidence="9 12" id="KW-0238">DNA-binding</keyword>
<dbReference type="GO" id="GO:0000166">
    <property type="term" value="F:nucleotide binding"/>
    <property type="evidence" value="ECO:0007669"/>
    <property type="project" value="UniProtKB-UniRule"/>
</dbReference>
<keyword evidence="4 12" id="KW-0244">Early protein</keyword>
<feature type="compositionally biased region" description="Polar residues" evidence="13">
    <location>
        <begin position="207"/>
        <end position="233"/>
    </location>
</feature>
<dbReference type="Proteomes" id="UP000104990">
    <property type="component" value="Genome"/>
</dbReference>
<reference evidence="16 20" key="1">
    <citation type="journal article" date="2013" name="Virology">
        <title>Human papillomavirus genome variants.</title>
        <authorList>
            <person name="Burk R.D."/>
            <person name="Harari A."/>
            <person name="Chen Z."/>
        </authorList>
    </citation>
    <scope>NUCLEOTIDE SEQUENCE [LARGE SCALE GENOMIC DNA]</scope>
    <source>
        <strain evidence="16">Qv25329</strain>
    </source>
</reference>